<accession>A0AA38XUQ3</accession>
<keyword evidence="2" id="KW-0560">Oxidoreductase</keyword>
<feature type="compositionally biased region" description="Pro residues" evidence="3">
    <location>
        <begin position="100"/>
        <end position="110"/>
    </location>
</feature>
<dbReference type="AlphaFoldDB" id="A0AA38XUQ3"/>
<dbReference type="Gene3D" id="3.90.180.10">
    <property type="entry name" value="Medium-chain alcohol dehydrogenases, catalytic domain"/>
    <property type="match status" value="1"/>
</dbReference>
<name>A0AA38XUQ3_9EURO</name>
<evidence type="ECO:0000256" key="2">
    <source>
        <dbReference type="ARBA" id="ARBA00023002"/>
    </source>
</evidence>
<dbReference type="PANTHER" id="PTHR45348">
    <property type="entry name" value="HYPOTHETICAL OXIDOREDUCTASE (EUROFUNG)"/>
    <property type="match status" value="1"/>
</dbReference>
<proteinExistence type="inferred from homology"/>
<comment type="caution">
    <text evidence="5">The sequence shown here is derived from an EMBL/GenBank/DDBJ whole genome shotgun (WGS) entry which is preliminary data.</text>
</comment>
<reference evidence="5" key="1">
    <citation type="submission" date="2022-10" db="EMBL/GenBank/DDBJ databases">
        <title>Culturing micro-colonial fungi from biological soil crusts in the Mojave desert and describing Neophaeococcomyces mojavensis, and introducing the new genera and species Taxawa tesnikishii.</title>
        <authorList>
            <person name="Kurbessoian T."/>
            <person name="Stajich J.E."/>
        </authorList>
    </citation>
    <scope>NUCLEOTIDE SEQUENCE</scope>
    <source>
        <strain evidence="5">TK_35</strain>
    </source>
</reference>
<dbReference type="InterPro" id="IPR011032">
    <property type="entry name" value="GroES-like_sf"/>
</dbReference>
<sequence length="110" mass="11961">MLEAQVHHPLRVTLRDDAAIPTPKANEVLTKVHVSGSNPKDWKRPMVNPEFNGTNQGDDIAGVVEAVGSAVTQFRPGDRVAGFHQMQTPEAPMLNTPYRPNTPPSTSPRA</sequence>
<dbReference type="Proteomes" id="UP001172681">
    <property type="component" value="Unassembled WGS sequence"/>
</dbReference>
<evidence type="ECO:0000313" key="6">
    <source>
        <dbReference type="Proteomes" id="UP001172681"/>
    </source>
</evidence>
<feature type="domain" description="Alcohol dehydrogenase-like N-terminal" evidence="4">
    <location>
        <begin position="25"/>
        <end position="81"/>
    </location>
</feature>
<dbReference type="SUPFAM" id="SSF50129">
    <property type="entry name" value="GroES-like"/>
    <property type="match status" value="1"/>
</dbReference>
<dbReference type="InterPro" id="IPR047122">
    <property type="entry name" value="Trans-enoyl_RdTase-like"/>
</dbReference>
<dbReference type="PANTHER" id="PTHR45348:SF5">
    <property type="entry name" value="OXIDOREDUCTASE, PUTATIVE (AFU_ORTHOLOGUE AFUA_8G01420)-RELATED"/>
    <property type="match status" value="1"/>
</dbReference>
<feature type="region of interest" description="Disordered" evidence="3">
    <location>
        <begin position="35"/>
        <end position="57"/>
    </location>
</feature>
<evidence type="ECO:0000256" key="1">
    <source>
        <dbReference type="ARBA" id="ARBA00008072"/>
    </source>
</evidence>
<dbReference type="EMBL" id="JAPDRN010000111">
    <property type="protein sequence ID" value="KAJ9622122.1"/>
    <property type="molecule type" value="Genomic_DNA"/>
</dbReference>
<dbReference type="GO" id="GO:0016651">
    <property type="term" value="F:oxidoreductase activity, acting on NAD(P)H"/>
    <property type="evidence" value="ECO:0007669"/>
    <property type="project" value="InterPro"/>
</dbReference>
<protein>
    <recommendedName>
        <fullName evidence="4">Alcohol dehydrogenase-like N-terminal domain-containing protein</fullName>
    </recommendedName>
</protein>
<evidence type="ECO:0000259" key="4">
    <source>
        <dbReference type="Pfam" id="PF08240"/>
    </source>
</evidence>
<dbReference type="InterPro" id="IPR013154">
    <property type="entry name" value="ADH-like_N"/>
</dbReference>
<gene>
    <name evidence="5" type="ORF">H2204_011703</name>
</gene>
<feature type="region of interest" description="Disordered" evidence="3">
    <location>
        <begin position="86"/>
        <end position="110"/>
    </location>
</feature>
<keyword evidence="6" id="KW-1185">Reference proteome</keyword>
<evidence type="ECO:0000256" key="3">
    <source>
        <dbReference type="SAM" id="MobiDB-lite"/>
    </source>
</evidence>
<evidence type="ECO:0000313" key="5">
    <source>
        <dbReference type="EMBL" id="KAJ9622122.1"/>
    </source>
</evidence>
<comment type="similarity">
    <text evidence="1">Belongs to the zinc-containing alcohol dehydrogenase family.</text>
</comment>
<organism evidence="5 6">
    <name type="scientific">Knufia peltigerae</name>
    <dbReference type="NCBI Taxonomy" id="1002370"/>
    <lineage>
        <taxon>Eukaryota</taxon>
        <taxon>Fungi</taxon>
        <taxon>Dikarya</taxon>
        <taxon>Ascomycota</taxon>
        <taxon>Pezizomycotina</taxon>
        <taxon>Eurotiomycetes</taxon>
        <taxon>Chaetothyriomycetidae</taxon>
        <taxon>Chaetothyriales</taxon>
        <taxon>Trichomeriaceae</taxon>
        <taxon>Knufia</taxon>
    </lineage>
</organism>
<dbReference type="Pfam" id="PF08240">
    <property type="entry name" value="ADH_N"/>
    <property type="match status" value="1"/>
</dbReference>